<dbReference type="InterPro" id="IPR058353">
    <property type="entry name" value="DUF8040"/>
</dbReference>
<evidence type="ECO:0000313" key="3">
    <source>
        <dbReference type="Proteomes" id="UP001630127"/>
    </source>
</evidence>
<organism evidence="2 3">
    <name type="scientific">Cinchona calisaya</name>
    <dbReference type="NCBI Taxonomy" id="153742"/>
    <lineage>
        <taxon>Eukaryota</taxon>
        <taxon>Viridiplantae</taxon>
        <taxon>Streptophyta</taxon>
        <taxon>Embryophyta</taxon>
        <taxon>Tracheophyta</taxon>
        <taxon>Spermatophyta</taxon>
        <taxon>Magnoliopsida</taxon>
        <taxon>eudicotyledons</taxon>
        <taxon>Gunneridae</taxon>
        <taxon>Pentapetalae</taxon>
        <taxon>asterids</taxon>
        <taxon>lamiids</taxon>
        <taxon>Gentianales</taxon>
        <taxon>Rubiaceae</taxon>
        <taxon>Cinchonoideae</taxon>
        <taxon>Cinchoneae</taxon>
        <taxon>Cinchona</taxon>
    </lineage>
</organism>
<dbReference type="Pfam" id="PF26138">
    <property type="entry name" value="DUF8040"/>
    <property type="match status" value="1"/>
</dbReference>
<feature type="domain" description="DUF8040" evidence="1">
    <location>
        <begin position="64"/>
        <end position="138"/>
    </location>
</feature>
<dbReference type="Proteomes" id="UP001630127">
    <property type="component" value="Unassembled WGS sequence"/>
</dbReference>
<reference evidence="2 3" key="1">
    <citation type="submission" date="2024-11" db="EMBL/GenBank/DDBJ databases">
        <title>A near-complete genome assembly of Cinchona calisaya.</title>
        <authorList>
            <person name="Lian D.C."/>
            <person name="Zhao X.W."/>
            <person name="Wei L."/>
        </authorList>
    </citation>
    <scope>NUCLEOTIDE SEQUENCE [LARGE SCALE GENOMIC DNA]</scope>
    <source>
        <tissue evidence="2">Nenye</tissue>
    </source>
</reference>
<protein>
    <recommendedName>
        <fullName evidence="1">DUF8040 domain-containing protein</fullName>
    </recommendedName>
</protein>
<keyword evidence="3" id="KW-1185">Reference proteome</keyword>
<sequence>MDVTATGNRAWAPSSSTLPSQFGSYEVDFGDKNNDFVEINEDSPTTEQLDVWLDDDAIMERPMKRGHPVRCYELFRIKKHALMKLCKVLEERYDLEATREIGVHEQMAMFLNDTWTWKNNRIIQERFQHSGETVGIVIATMTLHNFIPQEHVFYEDFQNFATEDSLSPEGINENKHGQFQTSNDDNEMSIIHGGIVEDLYHH</sequence>
<evidence type="ECO:0000313" key="2">
    <source>
        <dbReference type="EMBL" id="KAL3510851.1"/>
    </source>
</evidence>
<proteinExistence type="predicted"/>
<comment type="caution">
    <text evidence="2">The sequence shown here is derived from an EMBL/GenBank/DDBJ whole genome shotgun (WGS) entry which is preliminary data.</text>
</comment>
<dbReference type="EMBL" id="JBJUIK010000012">
    <property type="protein sequence ID" value="KAL3510851.1"/>
    <property type="molecule type" value="Genomic_DNA"/>
</dbReference>
<name>A0ABD2YW96_9GENT</name>
<dbReference type="AlphaFoldDB" id="A0ABD2YW96"/>
<gene>
    <name evidence="2" type="ORF">ACH5RR_030252</name>
</gene>
<evidence type="ECO:0000259" key="1">
    <source>
        <dbReference type="Pfam" id="PF26138"/>
    </source>
</evidence>
<accession>A0ABD2YW96</accession>